<name>A0A421BIU9_9RHOB</name>
<accession>A0A421BIU9</accession>
<dbReference type="RefSeq" id="WP_121535064.1">
    <property type="nucleotide sequence ID" value="NZ_RCHI01000047.1"/>
</dbReference>
<evidence type="ECO:0000313" key="2">
    <source>
        <dbReference type="Proteomes" id="UP000279673"/>
    </source>
</evidence>
<dbReference type="Proteomes" id="UP000279673">
    <property type="component" value="Unassembled WGS sequence"/>
</dbReference>
<dbReference type="AlphaFoldDB" id="A0A421BIU9"/>
<organism evidence="1 2">
    <name type="scientific">Paenirhodobacter hankyongi</name>
    <dbReference type="NCBI Taxonomy" id="2294033"/>
    <lineage>
        <taxon>Bacteria</taxon>
        <taxon>Pseudomonadati</taxon>
        <taxon>Pseudomonadota</taxon>
        <taxon>Alphaproteobacteria</taxon>
        <taxon>Rhodobacterales</taxon>
        <taxon>Rhodobacter group</taxon>
        <taxon>Paenirhodobacter</taxon>
    </lineage>
</organism>
<keyword evidence="2" id="KW-1185">Reference proteome</keyword>
<proteinExistence type="predicted"/>
<gene>
    <name evidence="1" type="ORF">DYS74_18390</name>
</gene>
<sequence length="149" mass="16403">MDFAQFDSRSAAEKPGRVHLLHPVTGAELYADAEQTKPCIVLVRGTESRTAQKALRAAQQERMKAKPKKGDLQMLEDLHAQMVDSAVPLIAGFENVSRGEAALTVAEDDIRWFLNLQMVNGQEGERSFVEQVLTFASRRDSYLGNAAAA</sequence>
<protein>
    <submittedName>
        <fullName evidence="1">Uncharacterized protein</fullName>
    </submittedName>
</protein>
<dbReference type="EMBL" id="RCHI01000047">
    <property type="protein sequence ID" value="RLL60566.1"/>
    <property type="molecule type" value="Genomic_DNA"/>
</dbReference>
<reference evidence="1 2" key="1">
    <citation type="submission" date="2018-10" db="EMBL/GenBank/DDBJ databases">
        <title>Rhodobacter sp . BO-81.</title>
        <authorList>
            <person name="Im W.T."/>
        </authorList>
    </citation>
    <scope>NUCLEOTIDE SEQUENCE [LARGE SCALE GENOMIC DNA]</scope>
    <source>
        <strain evidence="1 2">BO-81</strain>
    </source>
</reference>
<comment type="caution">
    <text evidence="1">The sequence shown here is derived from an EMBL/GenBank/DDBJ whole genome shotgun (WGS) entry which is preliminary data.</text>
</comment>
<evidence type="ECO:0000313" key="1">
    <source>
        <dbReference type="EMBL" id="RLL60566.1"/>
    </source>
</evidence>